<dbReference type="Pfam" id="PF05635">
    <property type="entry name" value="23S_rRNA_IVP"/>
    <property type="match status" value="1"/>
</dbReference>
<comment type="caution">
    <text evidence="1">The sequence shown here is derived from an EMBL/GenBank/DDBJ whole genome shotgun (WGS) entry which is preliminary data.</text>
</comment>
<dbReference type="Proteomes" id="UP000462931">
    <property type="component" value="Unassembled WGS sequence"/>
</dbReference>
<keyword evidence="2" id="KW-1185">Reference proteome</keyword>
<protein>
    <submittedName>
        <fullName evidence="1">Four helix bundle protein</fullName>
    </submittedName>
</protein>
<dbReference type="InterPro" id="IPR012657">
    <property type="entry name" value="23S_rRNA-intervening_sequence"/>
</dbReference>
<proteinExistence type="predicted"/>
<dbReference type="AlphaFoldDB" id="A0A7K0FRG0"/>
<dbReference type="PANTHER" id="PTHR38471:SF2">
    <property type="entry name" value="FOUR HELIX BUNDLE PROTEIN"/>
    <property type="match status" value="1"/>
</dbReference>
<organism evidence="1 2">
    <name type="scientific">Pedobacter puniceum</name>
    <dbReference type="NCBI Taxonomy" id="2666136"/>
    <lineage>
        <taxon>Bacteria</taxon>
        <taxon>Pseudomonadati</taxon>
        <taxon>Bacteroidota</taxon>
        <taxon>Sphingobacteriia</taxon>
        <taxon>Sphingobacteriales</taxon>
        <taxon>Sphingobacteriaceae</taxon>
        <taxon>Pedobacter</taxon>
    </lineage>
</organism>
<dbReference type="SUPFAM" id="SSF158446">
    <property type="entry name" value="IVS-encoded protein-like"/>
    <property type="match status" value="1"/>
</dbReference>
<reference evidence="1 2" key="1">
    <citation type="submission" date="2019-11" db="EMBL/GenBank/DDBJ databases">
        <authorList>
            <person name="Cheng Q."/>
            <person name="Yang Z."/>
        </authorList>
    </citation>
    <scope>NUCLEOTIDE SEQUENCE [LARGE SCALE GENOMIC DNA]</scope>
    <source>
        <strain evidence="1 2">HX-22-1</strain>
    </source>
</reference>
<sequence>MRDFKKYEVWQLAHENVLFTYKFILPKMPASEKYDLASQLKRATYSIPLNIAEGAGRNTDKDFANFLDNALGSAQEVEYILLLIKDLEYITVEDYDASNSKINIIKSKLINLIKSIRKP</sequence>
<dbReference type="InterPro" id="IPR036583">
    <property type="entry name" value="23S_rRNA_IVS_sf"/>
</dbReference>
<gene>
    <name evidence="1" type="ORF">GJJ64_15495</name>
</gene>
<dbReference type="PANTHER" id="PTHR38471">
    <property type="entry name" value="FOUR HELIX BUNDLE PROTEIN"/>
    <property type="match status" value="1"/>
</dbReference>
<dbReference type="EMBL" id="WKJI01000005">
    <property type="protein sequence ID" value="MRX48598.1"/>
    <property type="molecule type" value="Genomic_DNA"/>
</dbReference>
<dbReference type="NCBIfam" id="TIGR02436">
    <property type="entry name" value="four helix bundle protein"/>
    <property type="match status" value="1"/>
</dbReference>
<accession>A0A7K0FRG0</accession>
<evidence type="ECO:0000313" key="2">
    <source>
        <dbReference type="Proteomes" id="UP000462931"/>
    </source>
</evidence>
<evidence type="ECO:0000313" key="1">
    <source>
        <dbReference type="EMBL" id="MRX48598.1"/>
    </source>
</evidence>
<dbReference type="CDD" id="cd16377">
    <property type="entry name" value="23S_rRNA_IVP_like"/>
    <property type="match status" value="1"/>
</dbReference>
<name>A0A7K0FRG0_9SPHI</name>
<dbReference type="Gene3D" id="1.20.1440.60">
    <property type="entry name" value="23S rRNA-intervening sequence"/>
    <property type="match status" value="1"/>
</dbReference>
<dbReference type="RefSeq" id="WP_154288667.1">
    <property type="nucleotide sequence ID" value="NZ_WKJI01000005.1"/>
</dbReference>